<dbReference type="RefSeq" id="WP_005180237.1">
    <property type="nucleotide sequence ID" value="NZ_CAXNYR010000008.1"/>
</dbReference>
<dbReference type="EMBL" id="CP044455">
    <property type="protein sequence ID" value="QIC69256.1"/>
    <property type="molecule type" value="Genomic_DNA"/>
</dbReference>
<dbReference type="GeneID" id="69466889"/>
<gene>
    <name evidence="2" type="ORF">FSC09_01910</name>
    <name evidence="3" type="ORF">G0027_10590</name>
</gene>
<reference evidence="2 4" key="1">
    <citation type="submission" date="2019-09" db="EMBL/GenBank/DDBJ databases">
        <title>Non-baumannii Acinetobacter spp. carrying blaNDM-1 isolated in China.</title>
        <authorList>
            <person name="Cui C."/>
            <person name="Chen C."/>
            <person name="Sun J."/>
            <person name="Liu Y."/>
        </authorList>
    </citation>
    <scope>NUCLEOTIDE SEQUENCE [LARGE SCALE GENOMIC DNA]</scope>
    <source>
        <strain evidence="2 4">B18</strain>
    </source>
</reference>
<protein>
    <recommendedName>
        <fullName evidence="6">Toxin CptA</fullName>
    </recommendedName>
</protein>
<name>A0A7H8VGI4_9GAMM</name>
<organism evidence="2 4">
    <name type="scientific">Acinetobacter indicus</name>
    <dbReference type="NCBI Taxonomy" id="756892"/>
    <lineage>
        <taxon>Bacteria</taxon>
        <taxon>Pseudomonadati</taxon>
        <taxon>Pseudomonadota</taxon>
        <taxon>Gammaproteobacteria</taxon>
        <taxon>Moraxellales</taxon>
        <taxon>Moraxellaceae</taxon>
        <taxon>Acinetobacter</taxon>
    </lineage>
</organism>
<evidence type="ECO:0008006" key="6">
    <source>
        <dbReference type="Google" id="ProtNLM"/>
    </source>
</evidence>
<accession>A0A7H8VGI4</accession>
<sequence length="130" mass="14931">MSTAKRDFQLKPSRLALLFQLSLLILFSVLSFQLLHPLLWLLGLLLAAVSYYGFQRRSQLTALAHLDGAEWSLQFNSGSKIQRGLLEHILDHQLYLVLYFHHAPVKSAVIWRDQVSFAEWKALKTLAKTI</sequence>
<feature type="transmembrane region" description="Helical" evidence="1">
    <location>
        <begin position="38"/>
        <end position="54"/>
    </location>
</feature>
<feature type="transmembrane region" description="Helical" evidence="1">
    <location>
        <begin position="12"/>
        <end position="32"/>
    </location>
</feature>
<evidence type="ECO:0000313" key="5">
    <source>
        <dbReference type="Proteomes" id="UP000593812"/>
    </source>
</evidence>
<dbReference type="AlphaFoldDB" id="A0A7H8VGI4"/>
<evidence type="ECO:0000256" key="1">
    <source>
        <dbReference type="SAM" id="Phobius"/>
    </source>
</evidence>
<proteinExistence type="predicted"/>
<evidence type="ECO:0000313" key="2">
    <source>
        <dbReference type="EMBL" id="QIC69256.1"/>
    </source>
</evidence>
<dbReference type="EMBL" id="CP048654">
    <property type="protein sequence ID" value="QOW43255.1"/>
    <property type="molecule type" value="Genomic_DNA"/>
</dbReference>
<keyword evidence="1" id="KW-0472">Membrane</keyword>
<evidence type="ECO:0000313" key="4">
    <source>
        <dbReference type="Proteomes" id="UP000503440"/>
    </source>
</evidence>
<keyword evidence="1" id="KW-1133">Transmembrane helix</keyword>
<dbReference type="Proteomes" id="UP000503440">
    <property type="component" value="Chromosome"/>
</dbReference>
<reference evidence="3 5" key="2">
    <citation type="submission" date="2020-02" db="EMBL/GenBank/DDBJ databases">
        <title>Tigecycline-resistant Acinetobacter species from pigs and migratory birds.</title>
        <authorList>
            <person name="Chen C."/>
            <person name="Sun J."/>
            <person name="Liao X.-P."/>
            <person name="Liu Y.-H."/>
        </authorList>
    </citation>
    <scope>NUCLEOTIDE SEQUENCE [LARGE SCALE GENOMIC DNA]</scope>
    <source>
        <strain evidence="3 5">C15_T</strain>
    </source>
</reference>
<dbReference type="Proteomes" id="UP000593812">
    <property type="component" value="Chromosome"/>
</dbReference>
<evidence type="ECO:0000313" key="3">
    <source>
        <dbReference type="EMBL" id="QOW43255.1"/>
    </source>
</evidence>
<keyword evidence="1" id="KW-0812">Transmembrane</keyword>